<dbReference type="InterPro" id="IPR012310">
    <property type="entry name" value="DNA_ligase_ATP-dep_cent"/>
</dbReference>
<evidence type="ECO:0000313" key="4">
    <source>
        <dbReference type="EMBL" id="MEN2767233.1"/>
    </source>
</evidence>
<comment type="caution">
    <text evidence="4">The sequence shown here is derived from an EMBL/GenBank/DDBJ whole genome shotgun (WGS) entry which is preliminary data.</text>
</comment>
<dbReference type="InterPro" id="IPR014145">
    <property type="entry name" value="LigD_pol_dom"/>
</dbReference>
<reference evidence="4 5" key="1">
    <citation type="submission" date="2024-05" db="EMBL/GenBank/DDBJ databases">
        <authorList>
            <person name="Haq I."/>
            <person name="Ullah Z."/>
            <person name="Ahmad R."/>
            <person name="Li M."/>
            <person name="Tong Y."/>
        </authorList>
    </citation>
    <scope>NUCLEOTIDE SEQUENCE [LARGE SCALE GENOMIC DNA]</scope>
    <source>
        <strain evidence="4 5">16A2E</strain>
    </source>
</reference>
<dbReference type="Pfam" id="PF01068">
    <property type="entry name" value="DNA_ligase_A_M"/>
    <property type="match status" value="1"/>
</dbReference>
<keyword evidence="5" id="KW-1185">Reference proteome</keyword>
<protein>
    <submittedName>
        <fullName evidence="4">DNA ligase D</fullName>
        <ecNumber evidence="4">6.5.1.1</ecNumber>
    </submittedName>
</protein>
<dbReference type="Pfam" id="PF21686">
    <property type="entry name" value="LigD_Prim-Pol"/>
    <property type="match status" value="1"/>
</dbReference>
<evidence type="ECO:0000256" key="1">
    <source>
        <dbReference type="ARBA" id="ARBA00049981"/>
    </source>
</evidence>
<gene>
    <name evidence="4" type="ORF">ABC228_08535</name>
</gene>
<feature type="domain" description="ATP-dependent DNA ligase family profile" evidence="3">
    <location>
        <begin position="107"/>
        <end position="265"/>
    </location>
</feature>
<dbReference type="Gene3D" id="3.90.920.10">
    <property type="entry name" value="DNA primase, PRIM domain"/>
    <property type="match status" value="1"/>
</dbReference>
<evidence type="ECO:0000259" key="3">
    <source>
        <dbReference type="PROSITE" id="PS50160"/>
    </source>
</evidence>
<dbReference type="EC" id="6.5.1.1" evidence="4"/>
<dbReference type="PROSITE" id="PS00697">
    <property type="entry name" value="DNA_LIGASE_A1"/>
    <property type="match status" value="1"/>
</dbReference>
<dbReference type="InterPro" id="IPR052171">
    <property type="entry name" value="NHEJ_LigD"/>
</dbReference>
<dbReference type="PANTHER" id="PTHR42705">
    <property type="entry name" value="BIFUNCTIONAL NON-HOMOLOGOUS END JOINING PROTEIN LIGD"/>
    <property type="match status" value="1"/>
</dbReference>
<name>A0ABU9XG28_9BACI</name>
<proteinExistence type="inferred from homology"/>
<dbReference type="RefSeq" id="WP_345824694.1">
    <property type="nucleotide sequence ID" value="NZ_JBDIML010000002.1"/>
</dbReference>
<keyword evidence="4" id="KW-0436">Ligase</keyword>
<organism evidence="4 5">
    <name type="scientific">Ornithinibacillus xuwenensis</name>
    <dbReference type="NCBI Taxonomy" id="3144668"/>
    <lineage>
        <taxon>Bacteria</taxon>
        <taxon>Bacillati</taxon>
        <taxon>Bacillota</taxon>
        <taxon>Bacilli</taxon>
        <taxon>Bacillales</taxon>
        <taxon>Bacillaceae</taxon>
        <taxon>Ornithinibacillus</taxon>
    </lineage>
</organism>
<sequence>MDVMKPIASNEIPTGNEWLYEVKYDGFRCVLHWEKNDEIKLVSKNQKDLTPQFPEIVSFCQQHENLVKELLPVKLDCELAVLNNRYQANFSWIQKRGRLKNADSIQKASVNRPATLLAFDILQYSGTSTARKTFAERKKVLESFCSLMEITDEKWKKLGFIQAYKNPDELWKIIFDHKGEGMIAKRKKSSYSTGKKHRDWYKIKNWRVIHGFLTAYDSKNDYFDVHVFDSDSIYAVGKCKHGLATDDFQTVKQLFIANGEKEGVFYRLPPAICASIHTLDRYMGELREPEFDRIAPELTPAECTVEQLELDLSMLPPKIEFANTDKLYWPEVGFTKGKFLAYMREIAPYMLPFLENRALTIIRCPDGVKAESFFQKHLPAYAPDFINGIGTGEEKLMVCDTLESLMWFANHGALEYHVPFQSLTGNKPIEIVFDLDPPNRDKFSWAIQAALLIKQLLDDLDLVSFVKTSGNKGLQVHIPISEGSMEYDETAVFTQAIAWTIEKQHPDIFTTERMKEKREGRLYIDYVQHGKDKTLISPYSTRKTPDGTVATPLYWEEVTVELRPEAFTIENVVKRVQDVGCPFHGYFDYGRNQKLDRVLALIK</sequence>
<dbReference type="PROSITE" id="PS50160">
    <property type="entry name" value="DNA_LIGASE_A3"/>
    <property type="match status" value="1"/>
</dbReference>
<comment type="similarity">
    <text evidence="2">In the N-terminal section; belongs to the LigD polymerase family.</text>
</comment>
<dbReference type="InterPro" id="IPR016059">
    <property type="entry name" value="DNA_ligase_ATP-dep_CS"/>
</dbReference>
<dbReference type="SUPFAM" id="SSF56091">
    <property type="entry name" value="DNA ligase/mRNA capping enzyme, catalytic domain"/>
    <property type="match status" value="1"/>
</dbReference>
<evidence type="ECO:0000313" key="5">
    <source>
        <dbReference type="Proteomes" id="UP001444625"/>
    </source>
</evidence>
<dbReference type="NCBIfam" id="NF007211">
    <property type="entry name" value="PRK09633.1"/>
    <property type="match status" value="1"/>
</dbReference>
<dbReference type="Gene3D" id="3.30.470.30">
    <property type="entry name" value="DNA ligase/mRNA capping enzyme"/>
    <property type="match status" value="1"/>
</dbReference>
<dbReference type="NCBIfam" id="TIGR02778">
    <property type="entry name" value="ligD_pol"/>
    <property type="match status" value="1"/>
</dbReference>
<dbReference type="NCBIfam" id="TIGR02776">
    <property type="entry name" value="NHEJ_ligase_prk"/>
    <property type="match status" value="1"/>
</dbReference>
<evidence type="ECO:0000256" key="2">
    <source>
        <dbReference type="ARBA" id="ARBA00049990"/>
    </source>
</evidence>
<dbReference type="PANTHER" id="PTHR42705:SF2">
    <property type="entry name" value="BIFUNCTIONAL NON-HOMOLOGOUS END JOINING PROTEIN LIGD"/>
    <property type="match status" value="1"/>
</dbReference>
<dbReference type="InterPro" id="IPR014143">
    <property type="entry name" value="NHEJ_ligase_prk"/>
</dbReference>
<dbReference type="GO" id="GO:0003910">
    <property type="term" value="F:DNA ligase (ATP) activity"/>
    <property type="evidence" value="ECO:0007669"/>
    <property type="project" value="UniProtKB-EC"/>
</dbReference>
<dbReference type="Proteomes" id="UP001444625">
    <property type="component" value="Unassembled WGS sequence"/>
</dbReference>
<comment type="similarity">
    <text evidence="1">In the C-terminal section; belongs to the ATP-dependent DNA ligase family.</text>
</comment>
<dbReference type="EMBL" id="JBDIML010000002">
    <property type="protein sequence ID" value="MEN2767233.1"/>
    <property type="molecule type" value="Genomic_DNA"/>
</dbReference>
<accession>A0ABU9XG28</accession>